<dbReference type="AlphaFoldDB" id="A0A096CJN8"/>
<dbReference type="Proteomes" id="UP000029585">
    <property type="component" value="Unassembled WGS sequence"/>
</dbReference>
<dbReference type="RefSeq" id="WP_044941331.1">
    <property type="nucleotide sequence ID" value="NZ_KN174163.1"/>
</dbReference>
<evidence type="ECO:0000256" key="6">
    <source>
        <dbReference type="ARBA" id="ARBA00023211"/>
    </source>
</evidence>
<evidence type="ECO:0000313" key="9">
    <source>
        <dbReference type="Proteomes" id="UP000029585"/>
    </source>
</evidence>
<evidence type="ECO:0000259" key="7">
    <source>
        <dbReference type="PROSITE" id="PS51462"/>
    </source>
</evidence>
<dbReference type="PANTHER" id="PTHR12992:SF11">
    <property type="entry name" value="MITOCHONDRIAL COENZYME A DIPHOSPHATASE NUDT8"/>
    <property type="match status" value="1"/>
</dbReference>
<dbReference type="SUPFAM" id="SSF55811">
    <property type="entry name" value="Nudix"/>
    <property type="match status" value="1"/>
</dbReference>
<proteinExistence type="predicted"/>
<evidence type="ECO:0000256" key="1">
    <source>
        <dbReference type="ARBA" id="ARBA00001936"/>
    </source>
</evidence>
<accession>A0A096CJN8</accession>
<dbReference type="PROSITE" id="PS51462">
    <property type="entry name" value="NUDIX"/>
    <property type="match status" value="1"/>
</dbReference>
<dbReference type="InterPro" id="IPR020084">
    <property type="entry name" value="NUDIX_hydrolase_CS"/>
</dbReference>
<dbReference type="Pfam" id="PF00293">
    <property type="entry name" value="NUDIX"/>
    <property type="match status" value="1"/>
</dbReference>
<sequence length="203" mass="22891">MTAEEFRTRWTGHVPKVQDVTGEYAVLVPLVERPEGLCLLYEVRADTLGRQPGEVCFPGGRLEPGEDAVSCALRETWEELGIPRTAVEVVAELDWLTHQGGFVLYPVLGIVAPEAAERLHPGPAEVKETFFVPVDWLRAHPPEVYAYPLEPRVGEDFPYDRIGFPQGYRWRGGRVEVPIYAWEGRAIWGLTGRITRRLLEGMP</sequence>
<gene>
    <name evidence="8" type="ORF">HMPREF9460_02308</name>
</gene>
<reference evidence="8 9" key="1">
    <citation type="submission" date="2011-08" db="EMBL/GenBank/DDBJ databases">
        <title>The Genome Sequence of Clostridium orbiscindens 1_3_50AFAA.</title>
        <authorList>
            <consortium name="The Broad Institute Genome Sequencing Platform"/>
            <person name="Earl A."/>
            <person name="Ward D."/>
            <person name="Feldgarden M."/>
            <person name="Gevers D."/>
            <person name="Daigneault M."/>
            <person name="Strauss J."/>
            <person name="Allen-Vercoe E."/>
            <person name="Young S.K."/>
            <person name="Zeng Q."/>
            <person name="Gargeya S."/>
            <person name="Fitzgerald M."/>
            <person name="Haas B."/>
            <person name="Abouelleil A."/>
            <person name="Alvarado L."/>
            <person name="Arachchi H.M."/>
            <person name="Berlin A."/>
            <person name="Brown A."/>
            <person name="Chapman S.B."/>
            <person name="Chen Z."/>
            <person name="Dunbar C."/>
            <person name="Freedman E."/>
            <person name="Gearin G."/>
            <person name="Gellesch M."/>
            <person name="Goldberg J."/>
            <person name="Griggs A."/>
            <person name="Gujja S."/>
            <person name="Heiman D."/>
            <person name="Howarth C."/>
            <person name="Larson L."/>
            <person name="Lui A."/>
            <person name="MacDonald P.J.P."/>
            <person name="Montmayeur A."/>
            <person name="Murphy C."/>
            <person name="Neiman D."/>
            <person name="Pearson M."/>
            <person name="Priest M."/>
            <person name="Roberts A."/>
            <person name="Saif S."/>
            <person name="Shea T."/>
            <person name="Shenoy N."/>
            <person name="Sisk P."/>
            <person name="Stolte C."/>
            <person name="Sykes S."/>
            <person name="Wortman J."/>
            <person name="Nusbaum C."/>
            <person name="Birren B."/>
        </authorList>
    </citation>
    <scope>NUCLEOTIDE SEQUENCE [LARGE SCALE GENOMIC DNA]</scope>
    <source>
        <strain evidence="8 9">1_3_50AFAA</strain>
    </source>
</reference>
<keyword evidence="9" id="KW-1185">Reference proteome</keyword>
<evidence type="ECO:0000256" key="2">
    <source>
        <dbReference type="ARBA" id="ARBA00001946"/>
    </source>
</evidence>
<evidence type="ECO:0000256" key="5">
    <source>
        <dbReference type="ARBA" id="ARBA00022842"/>
    </source>
</evidence>
<evidence type="ECO:0000313" key="8">
    <source>
        <dbReference type="EMBL" id="KGF55022.1"/>
    </source>
</evidence>
<organism evidence="8 9">
    <name type="scientific">Flavonifractor plautii 1_3_50AFAA</name>
    <dbReference type="NCBI Taxonomy" id="742738"/>
    <lineage>
        <taxon>Bacteria</taxon>
        <taxon>Bacillati</taxon>
        <taxon>Bacillota</taxon>
        <taxon>Clostridia</taxon>
        <taxon>Eubacteriales</taxon>
        <taxon>Oscillospiraceae</taxon>
        <taxon>Flavonifractor</taxon>
    </lineage>
</organism>
<dbReference type="InterPro" id="IPR015797">
    <property type="entry name" value="NUDIX_hydrolase-like_dom_sf"/>
</dbReference>
<dbReference type="PATRIC" id="fig|742738.3.peg.2375"/>
<dbReference type="EMBL" id="ADLO01000068">
    <property type="protein sequence ID" value="KGF55022.1"/>
    <property type="molecule type" value="Genomic_DNA"/>
</dbReference>
<dbReference type="PROSITE" id="PS00893">
    <property type="entry name" value="NUDIX_BOX"/>
    <property type="match status" value="1"/>
</dbReference>
<evidence type="ECO:0000256" key="4">
    <source>
        <dbReference type="ARBA" id="ARBA00022801"/>
    </source>
</evidence>
<keyword evidence="5" id="KW-0460">Magnesium</keyword>
<dbReference type="GO" id="GO:0046872">
    <property type="term" value="F:metal ion binding"/>
    <property type="evidence" value="ECO:0007669"/>
    <property type="project" value="UniProtKB-KW"/>
</dbReference>
<comment type="caution">
    <text evidence="8">The sequence shown here is derived from an EMBL/GenBank/DDBJ whole genome shotgun (WGS) entry which is preliminary data.</text>
</comment>
<comment type="cofactor">
    <cofactor evidence="2">
        <name>Mg(2+)</name>
        <dbReference type="ChEBI" id="CHEBI:18420"/>
    </cofactor>
</comment>
<comment type="cofactor">
    <cofactor evidence="1">
        <name>Mn(2+)</name>
        <dbReference type="ChEBI" id="CHEBI:29035"/>
    </cofactor>
</comment>
<feature type="domain" description="Nudix hydrolase" evidence="7">
    <location>
        <begin position="21"/>
        <end position="155"/>
    </location>
</feature>
<name>A0A096CJN8_FLAPL</name>
<dbReference type="Gene3D" id="3.90.79.10">
    <property type="entry name" value="Nucleoside Triphosphate Pyrophosphohydrolase"/>
    <property type="match status" value="1"/>
</dbReference>
<protein>
    <recommendedName>
        <fullName evidence="7">Nudix hydrolase domain-containing protein</fullName>
    </recommendedName>
</protein>
<keyword evidence="6" id="KW-0464">Manganese</keyword>
<dbReference type="PANTHER" id="PTHR12992">
    <property type="entry name" value="NUDIX HYDROLASE"/>
    <property type="match status" value="1"/>
</dbReference>
<dbReference type="CDD" id="cd03426">
    <property type="entry name" value="NUDIX_CoAse_Nudt7"/>
    <property type="match status" value="1"/>
</dbReference>
<keyword evidence="4" id="KW-0378">Hydrolase</keyword>
<dbReference type="HOGENOM" id="CLU_040940_5_2_9"/>
<keyword evidence="3" id="KW-0479">Metal-binding</keyword>
<dbReference type="eggNOG" id="COG0494">
    <property type="taxonomic scope" value="Bacteria"/>
</dbReference>
<evidence type="ECO:0000256" key="3">
    <source>
        <dbReference type="ARBA" id="ARBA00022723"/>
    </source>
</evidence>
<dbReference type="InterPro" id="IPR000086">
    <property type="entry name" value="NUDIX_hydrolase_dom"/>
</dbReference>
<dbReference type="InterPro" id="IPR045121">
    <property type="entry name" value="CoAse"/>
</dbReference>
<dbReference type="GO" id="GO:0010945">
    <property type="term" value="F:coenzyme A diphosphatase activity"/>
    <property type="evidence" value="ECO:0007669"/>
    <property type="project" value="InterPro"/>
</dbReference>